<dbReference type="RefSeq" id="WP_011520318.1">
    <property type="nucleotide sequence ID" value="NC_007984.1"/>
</dbReference>
<dbReference type="InterPro" id="IPR008918">
    <property type="entry name" value="HhH2"/>
</dbReference>
<evidence type="ECO:0000256" key="1">
    <source>
        <dbReference type="ARBA" id="ARBA00022722"/>
    </source>
</evidence>
<dbReference type="HOGENOM" id="CLU_004675_1_0_6"/>
<dbReference type="FunFam" id="3.40.50.1010:FF:000001">
    <property type="entry name" value="DNA polymerase I"/>
    <property type="match status" value="1"/>
</dbReference>
<dbReference type="GO" id="GO:0003887">
    <property type="term" value="F:DNA-directed DNA polymerase activity"/>
    <property type="evidence" value="ECO:0007669"/>
    <property type="project" value="UniProtKB-EC"/>
</dbReference>
<sequence length="306" mass="34866">MLLLVDGSFYLYRAYHAFPLLTNNLGEPTGAIYGVINMLNSLFKQYSTSSIAIIFDAYGQNFRHKIFHDYKLNRTRMSKDLSCQIDPLYKIIQSMGLPLLVVKGVESDDVIGTLAHQAMCNNINVLISTGDKDMAQLVSPKIHLFNSTMNMRLGPKEVQKKFGVLPELIIDYIALVGDKSDNIPGVPGIGKKTAKILLQQFGGLKFLYQNLHKLNHFNLCRNKNLATKLDNYREKAFLSYQLATIRTNVMLDITYDQLIVKEPDYNQLIKLFKHYEFKRWILQLQSAQFPYNKAALSSNKIIGKTS</sequence>
<evidence type="ECO:0000256" key="2">
    <source>
        <dbReference type="ARBA" id="ARBA00022801"/>
    </source>
</evidence>
<dbReference type="EMBL" id="CP000238">
    <property type="protein sequence ID" value="ABF14215.1"/>
    <property type="molecule type" value="Genomic_DNA"/>
</dbReference>
<dbReference type="InterPro" id="IPR029060">
    <property type="entry name" value="PIN-like_dom_sf"/>
</dbReference>
<name>Q1LTX9_BAUCH</name>
<reference evidence="6 7" key="1">
    <citation type="journal article" date="2006" name="PLoS Biol.">
        <title>Metabolic complementarity and genomics of the dual bacterial symbiosis of sharpshooters.</title>
        <authorList>
            <person name="Wu D."/>
            <person name="Daugherty S.C."/>
            <person name="Van Aken S.E."/>
            <person name="Pai G.H."/>
            <person name="Watkins K.L."/>
            <person name="Khouri H."/>
            <person name="Tallon L.J."/>
            <person name="Zaborsky J.M."/>
            <person name="Dunbar H.E."/>
            <person name="Tran P.L."/>
            <person name="Moran N.A."/>
            <person name="Eisen J.A."/>
        </authorList>
    </citation>
    <scope>NUCLEOTIDE SEQUENCE [LARGE SCALE GENOMIC DNA]</scope>
    <source>
        <strain evidence="6">Hc</strain>
    </source>
</reference>
<dbReference type="Proteomes" id="UP000002427">
    <property type="component" value="Chromosome"/>
</dbReference>
<dbReference type="GO" id="GO:0003677">
    <property type="term" value="F:DNA binding"/>
    <property type="evidence" value="ECO:0007669"/>
    <property type="project" value="UniProtKB-KW"/>
</dbReference>
<dbReference type="InterPro" id="IPR020045">
    <property type="entry name" value="DNA_polI_H3TH"/>
</dbReference>
<dbReference type="Gene3D" id="1.10.150.20">
    <property type="entry name" value="5' to 3' exonuclease, C-terminal subdomain"/>
    <property type="match status" value="1"/>
</dbReference>
<keyword evidence="2" id="KW-0378">Hydrolase</keyword>
<keyword evidence="3" id="KW-0269">Exonuclease</keyword>
<protein>
    <submittedName>
        <fullName evidence="6">DNA polymerase I</fullName>
        <ecNumber evidence="6">2.7.7.7</ecNumber>
    </submittedName>
</protein>
<dbReference type="Pfam" id="PF01367">
    <property type="entry name" value="5_3_exonuc"/>
    <property type="match status" value="1"/>
</dbReference>
<dbReference type="CDD" id="cd09898">
    <property type="entry name" value="H3TH_53EXO"/>
    <property type="match status" value="1"/>
</dbReference>
<dbReference type="SUPFAM" id="SSF47807">
    <property type="entry name" value="5' to 3' exonuclease, C-terminal subdomain"/>
    <property type="match status" value="1"/>
</dbReference>
<dbReference type="STRING" id="374463.BCI_0114"/>
<keyword evidence="1" id="KW-0540">Nuclease</keyword>
<keyword evidence="6" id="KW-0548">Nucleotidyltransferase</keyword>
<dbReference type="SMART" id="SM00279">
    <property type="entry name" value="HhH2"/>
    <property type="match status" value="1"/>
</dbReference>
<dbReference type="GO" id="GO:0033567">
    <property type="term" value="P:DNA replication, Okazaki fragment processing"/>
    <property type="evidence" value="ECO:0007669"/>
    <property type="project" value="InterPro"/>
</dbReference>
<dbReference type="SMART" id="SM00475">
    <property type="entry name" value="53EXOc"/>
    <property type="match status" value="1"/>
</dbReference>
<evidence type="ECO:0000313" key="6">
    <source>
        <dbReference type="EMBL" id="ABF14215.1"/>
    </source>
</evidence>
<gene>
    <name evidence="6" type="primary">polA</name>
    <name evidence="6" type="ordered locus">BCI_0114</name>
</gene>
<proteinExistence type="predicted"/>
<keyword evidence="6" id="KW-0808">Transferase</keyword>
<dbReference type="OrthoDB" id="9806424at2"/>
<dbReference type="KEGG" id="bci:BCI_0114"/>
<dbReference type="PANTHER" id="PTHR42646">
    <property type="entry name" value="FLAP ENDONUCLEASE XNI"/>
    <property type="match status" value="1"/>
</dbReference>
<keyword evidence="7" id="KW-1185">Reference proteome</keyword>
<organism evidence="6 7">
    <name type="scientific">Baumannia cicadellinicola subsp. Homalodisca coagulata</name>
    <dbReference type="NCBI Taxonomy" id="374463"/>
    <lineage>
        <taxon>Bacteria</taxon>
        <taxon>Pseudomonadati</taxon>
        <taxon>Pseudomonadota</taxon>
        <taxon>Gammaproteobacteria</taxon>
        <taxon>Candidatus Palibaumannia</taxon>
    </lineage>
</organism>
<dbReference type="EC" id="2.7.7.7" evidence="6"/>
<dbReference type="FunFam" id="1.10.150.20:FF:000003">
    <property type="entry name" value="DNA polymerase I"/>
    <property type="match status" value="1"/>
</dbReference>
<dbReference type="GO" id="GO:0017108">
    <property type="term" value="F:5'-flap endonuclease activity"/>
    <property type="evidence" value="ECO:0007669"/>
    <property type="project" value="InterPro"/>
</dbReference>
<dbReference type="CDD" id="cd09859">
    <property type="entry name" value="PIN_53EXO"/>
    <property type="match status" value="1"/>
</dbReference>
<evidence type="ECO:0000259" key="5">
    <source>
        <dbReference type="SMART" id="SM00475"/>
    </source>
</evidence>
<dbReference type="InterPro" id="IPR002421">
    <property type="entry name" value="5-3_exonuclease"/>
</dbReference>
<evidence type="ECO:0000313" key="7">
    <source>
        <dbReference type="Proteomes" id="UP000002427"/>
    </source>
</evidence>
<dbReference type="Gene3D" id="3.40.50.1010">
    <property type="entry name" value="5'-nuclease"/>
    <property type="match status" value="1"/>
</dbReference>
<dbReference type="PANTHER" id="PTHR42646:SF2">
    <property type="entry name" value="5'-3' EXONUCLEASE FAMILY PROTEIN"/>
    <property type="match status" value="1"/>
</dbReference>
<evidence type="ECO:0000256" key="3">
    <source>
        <dbReference type="ARBA" id="ARBA00022839"/>
    </source>
</evidence>
<accession>Q1LTX9</accession>
<dbReference type="InterPro" id="IPR038969">
    <property type="entry name" value="FEN"/>
</dbReference>
<dbReference type="InterPro" id="IPR036279">
    <property type="entry name" value="5-3_exonuclease_C_sf"/>
</dbReference>
<keyword evidence="4" id="KW-0238">DNA-binding</keyword>
<dbReference type="SUPFAM" id="SSF88723">
    <property type="entry name" value="PIN domain-like"/>
    <property type="match status" value="1"/>
</dbReference>
<dbReference type="Pfam" id="PF02739">
    <property type="entry name" value="5_3_exonuc_N"/>
    <property type="match status" value="1"/>
</dbReference>
<dbReference type="InterPro" id="IPR020046">
    <property type="entry name" value="5-3_exonucl_a-hlix_arch_N"/>
</dbReference>
<evidence type="ECO:0000256" key="4">
    <source>
        <dbReference type="ARBA" id="ARBA00023125"/>
    </source>
</evidence>
<dbReference type="AlphaFoldDB" id="Q1LTX9"/>
<feature type="domain" description="5'-3' exonuclease" evidence="5">
    <location>
        <begin position="2"/>
        <end position="261"/>
    </location>
</feature>
<dbReference type="GO" id="GO:0008409">
    <property type="term" value="F:5'-3' exonuclease activity"/>
    <property type="evidence" value="ECO:0007669"/>
    <property type="project" value="InterPro"/>
</dbReference>